<evidence type="ECO:0000313" key="2">
    <source>
        <dbReference type="Proteomes" id="UP001154282"/>
    </source>
</evidence>
<proteinExistence type="predicted"/>
<sequence>MQTKIEPEFVLFFDCPEEEMERRLLSRNQVELM</sequence>
<organism evidence="1 2">
    <name type="scientific">Linum tenue</name>
    <dbReference type="NCBI Taxonomy" id="586396"/>
    <lineage>
        <taxon>Eukaryota</taxon>
        <taxon>Viridiplantae</taxon>
        <taxon>Streptophyta</taxon>
        <taxon>Embryophyta</taxon>
        <taxon>Tracheophyta</taxon>
        <taxon>Spermatophyta</taxon>
        <taxon>Magnoliopsida</taxon>
        <taxon>eudicotyledons</taxon>
        <taxon>Gunneridae</taxon>
        <taxon>Pentapetalae</taxon>
        <taxon>rosids</taxon>
        <taxon>fabids</taxon>
        <taxon>Malpighiales</taxon>
        <taxon>Linaceae</taxon>
        <taxon>Linum</taxon>
    </lineage>
</organism>
<keyword evidence="2" id="KW-1185">Reference proteome</keyword>
<dbReference type="InterPro" id="IPR027417">
    <property type="entry name" value="P-loop_NTPase"/>
</dbReference>
<protein>
    <submittedName>
        <fullName evidence="1">Uncharacterized protein</fullName>
    </submittedName>
</protein>
<comment type="caution">
    <text evidence="1">The sequence shown here is derived from an EMBL/GenBank/DDBJ whole genome shotgun (WGS) entry which is preliminary data.</text>
</comment>
<name>A0AAV0IZI5_9ROSI</name>
<dbReference type="Gene3D" id="3.40.50.300">
    <property type="entry name" value="P-loop containing nucleotide triphosphate hydrolases"/>
    <property type="match status" value="1"/>
</dbReference>
<dbReference type="EMBL" id="CAMGYJ010000004">
    <property type="protein sequence ID" value="CAI0402888.1"/>
    <property type="molecule type" value="Genomic_DNA"/>
</dbReference>
<gene>
    <name evidence="1" type="ORF">LITE_LOCUS11815</name>
</gene>
<accession>A0AAV0IZI5</accession>
<dbReference type="AlphaFoldDB" id="A0AAV0IZI5"/>
<dbReference type="Proteomes" id="UP001154282">
    <property type="component" value="Unassembled WGS sequence"/>
</dbReference>
<evidence type="ECO:0000313" key="1">
    <source>
        <dbReference type="EMBL" id="CAI0402888.1"/>
    </source>
</evidence>
<reference evidence="1" key="1">
    <citation type="submission" date="2022-08" db="EMBL/GenBank/DDBJ databases">
        <authorList>
            <person name="Gutierrez-Valencia J."/>
        </authorList>
    </citation>
    <scope>NUCLEOTIDE SEQUENCE</scope>
</reference>